<protein>
    <submittedName>
        <fullName evidence="2">Uncharacterized protein</fullName>
    </submittedName>
</protein>
<evidence type="ECO:0000313" key="2">
    <source>
        <dbReference type="EMBL" id="CCX34898.1"/>
    </source>
</evidence>
<sequence length="87" mass="9319">MATEQNNTAPSVSDVEIVDAPHSESSEQESSAEETTAQPFSSQSSSLCGEAPSSPVRLEEDRQFASSPKTTRPKRTSIMPCLWTGST</sequence>
<evidence type="ECO:0000313" key="3">
    <source>
        <dbReference type="Proteomes" id="UP000018144"/>
    </source>
</evidence>
<dbReference type="Proteomes" id="UP000018144">
    <property type="component" value="Unassembled WGS sequence"/>
</dbReference>
<reference evidence="2 3" key="1">
    <citation type="journal article" date="2013" name="PLoS Genet.">
        <title>The genome and development-dependent transcriptomes of Pyronema confluens: a window into fungal evolution.</title>
        <authorList>
            <person name="Traeger S."/>
            <person name="Altegoer F."/>
            <person name="Freitag M."/>
            <person name="Gabaldon T."/>
            <person name="Kempken F."/>
            <person name="Kumar A."/>
            <person name="Marcet-Houben M."/>
            <person name="Poggeler S."/>
            <person name="Stajich J.E."/>
            <person name="Nowrousian M."/>
        </authorList>
    </citation>
    <scope>NUCLEOTIDE SEQUENCE [LARGE SCALE GENOMIC DNA]</scope>
    <source>
        <strain evidence="3">CBS 100304</strain>
        <tissue evidence="2">Vegetative mycelium</tissue>
    </source>
</reference>
<organism evidence="2 3">
    <name type="scientific">Pyronema omphalodes (strain CBS 100304)</name>
    <name type="common">Pyronema confluens</name>
    <dbReference type="NCBI Taxonomy" id="1076935"/>
    <lineage>
        <taxon>Eukaryota</taxon>
        <taxon>Fungi</taxon>
        <taxon>Dikarya</taxon>
        <taxon>Ascomycota</taxon>
        <taxon>Pezizomycotina</taxon>
        <taxon>Pezizomycetes</taxon>
        <taxon>Pezizales</taxon>
        <taxon>Pyronemataceae</taxon>
        <taxon>Pyronema</taxon>
    </lineage>
</organism>
<name>U4LYH4_PYROM</name>
<gene>
    <name evidence="2" type="ORF">PCON_04574</name>
</gene>
<keyword evidence="3" id="KW-1185">Reference proteome</keyword>
<proteinExistence type="predicted"/>
<feature type="region of interest" description="Disordered" evidence="1">
    <location>
        <begin position="1"/>
        <end position="87"/>
    </location>
</feature>
<evidence type="ECO:0000256" key="1">
    <source>
        <dbReference type="SAM" id="MobiDB-lite"/>
    </source>
</evidence>
<accession>U4LYH4</accession>
<dbReference type="AlphaFoldDB" id="U4LYH4"/>
<dbReference type="EMBL" id="HF936663">
    <property type="protein sequence ID" value="CCX34898.1"/>
    <property type="molecule type" value="Genomic_DNA"/>
</dbReference>
<feature type="compositionally biased region" description="Polar residues" evidence="1">
    <location>
        <begin position="1"/>
        <end position="11"/>
    </location>
</feature>